<gene>
    <name evidence="1" type="ORF">WUBG_13378</name>
</gene>
<dbReference type="AlphaFoldDB" id="J9EK28"/>
<evidence type="ECO:0000313" key="1">
    <source>
        <dbReference type="EMBL" id="EJW75714.1"/>
    </source>
</evidence>
<dbReference type="EMBL" id="ADBV01010154">
    <property type="protein sequence ID" value="EJW75714.1"/>
    <property type="molecule type" value="Genomic_DNA"/>
</dbReference>
<proteinExistence type="predicted"/>
<reference evidence="2" key="1">
    <citation type="submission" date="2012-08" db="EMBL/GenBank/DDBJ databases">
        <title>The Genome Sequence of Wuchereria bancrofti.</title>
        <authorList>
            <person name="Nutman T.B."/>
            <person name="Fink D.L."/>
            <person name="Russ C."/>
            <person name="Young S."/>
            <person name="Zeng Q."/>
            <person name="Koehrsen M."/>
            <person name="Alvarado L."/>
            <person name="Berlin A."/>
            <person name="Chapman S.B."/>
            <person name="Chen Z."/>
            <person name="Freedman E."/>
            <person name="Gellesch M."/>
            <person name="Goldberg J."/>
            <person name="Griggs A."/>
            <person name="Gujja S."/>
            <person name="Heilman E.R."/>
            <person name="Heiman D."/>
            <person name="Hepburn T."/>
            <person name="Howarth C."/>
            <person name="Jen D."/>
            <person name="Larson L."/>
            <person name="Lewis B."/>
            <person name="Mehta T."/>
            <person name="Park D."/>
            <person name="Pearson M."/>
            <person name="Roberts A."/>
            <person name="Saif S."/>
            <person name="Shea T."/>
            <person name="Shenoy N."/>
            <person name="Sisk P."/>
            <person name="Stolte C."/>
            <person name="Sykes S."/>
            <person name="Walk T."/>
            <person name="White J."/>
            <person name="Yandava C."/>
            <person name="Haas B."/>
            <person name="Henn M.R."/>
            <person name="Nusbaum C."/>
            <person name="Birren B."/>
        </authorList>
    </citation>
    <scope>NUCLEOTIDE SEQUENCE [LARGE SCALE GENOMIC DNA]</scope>
    <source>
        <strain evidence="2">NA</strain>
    </source>
</reference>
<organism evidence="1 2">
    <name type="scientific">Wuchereria bancrofti</name>
    <dbReference type="NCBI Taxonomy" id="6293"/>
    <lineage>
        <taxon>Eukaryota</taxon>
        <taxon>Metazoa</taxon>
        <taxon>Ecdysozoa</taxon>
        <taxon>Nematoda</taxon>
        <taxon>Chromadorea</taxon>
        <taxon>Rhabditida</taxon>
        <taxon>Spirurina</taxon>
        <taxon>Spiruromorpha</taxon>
        <taxon>Filarioidea</taxon>
        <taxon>Onchocercidae</taxon>
        <taxon>Wuchereria</taxon>
    </lineage>
</organism>
<protein>
    <submittedName>
        <fullName evidence="1">Uncharacterized protein</fullName>
    </submittedName>
</protein>
<comment type="caution">
    <text evidence="1">The sequence shown here is derived from an EMBL/GenBank/DDBJ whole genome shotgun (WGS) entry which is preliminary data.</text>
</comment>
<name>J9EK28_WUCBA</name>
<accession>J9EK28</accession>
<sequence>MMLPKYDSDVEIMMSTCGAGWYRTSIFLKLTFSPKSSKASVNQNASKTNEDGCTAAMEYIHPKKNQQLSRNQFGKQMNKKELEVSQNAEVNEPALMYLRRQQKHTTKKKNPFIRVHICI</sequence>
<dbReference type="Proteomes" id="UP000004810">
    <property type="component" value="Unassembled WGS sequence"/>
</dbReference>
<evidence type="ECO:0000313" key="2">
    <source>
        <dbReference type="Proteomes" id="UP000004810"/>
    </source>
</evidence>